<dbReference type="Pfam" id="PF24969">
    <property type="entry name" value="LRR_15"/>
    <property type="match status" value="1"/>
</dbReference>
<dbReference type="Proteomes" id="UP000326950">
    <property type="component" value="Unassembled WGS sequence"/>
</dbReference>
<proteinExistence type="predicted"/>
<sequence length="175" mass="19731">MVGICKNLQTFKYNHSGCAGFDPSAFYKELLPLKETLETIWLVIKESSRETVRKIHTIATIHVPPLRILYLYGTLHLRMENLAGLNIQPGDNQASMSFAEALPSSLVTLQIADIGSLVNLQVLVKSLQDHVEHALDYTPALKEIAIEPLRDLPQMLESHMKLNRAYTKVNINFHV</sequence>
<organism evidence="2 3">
    <name type="scientific">Aspergillus tamarii</name>
    <dbReference type="NCBI Taxonomy" id="41984"/>
    <lineage>
        <taxon>Eukaryota</taxon>
        <taxon>Fungi</taxon>
        <taxon>Dikarya</taxon>
        <taxon>Ascomycota</taxon>
        <taxon>Pezizomycotina</taxon>
        <taxon>Eurotiomycetes</taxon>
        <taxon>Eurotiomycetidae</taxon>
        <taxon>Eurotiales</taxon>
        <taxon>Aspergillaceae</taxon>
        <taxon>Aspergillus</taxon>
        <taxon>Aspergillus subgen. Circumdati</taxon>
    </lineage>
</organism>
<evidence type="ECO:0000313" key="3">
    <source>
        <dbReference type="Proteomes" id="UP000326950"/>
    </source>
</evidence>
<dbReference type="AlphaFoldDB" id="A0A5N6V9J6"/>
<dbReference type="InterPro" id="IPR056867">
    <property type="entry name" value="LRR_15"/>
</dbReference>
<gene>
    <name evidence="2" type="ORF">BDV40DRAFT_295659</name>
</gene>
<evidence type="ECO:0000313" key="2">
    <source>
        <dbReference type="EMBL" id="KAE8167559.1"/>
    </source>
</evidence>
<evidence type="ECO:0000259" key="1">
    <source>
        <dbReference type="Pfam" id="PF24969"/>
    </source>
</evidence>
<name>A0A5N6V9J6_ASPTM</name>
<dbReference type="EMBL" id="ML738589">
    <property type="protein sequence ID" value="KAE8167559.1"/>
    <property type="molecule type" value="Genomic_DNA"/>
</dbReference>
<accession>A0A5N6V9J6</accession>
<feature type="domain" description="Leucine-rich repeat" evidence="1">
    <location>
        <begin position="1"/>
        <end position="146"/>
    </location>
</feature>
<protein>
    <recommendedName>
        <fullName evidence="1">Leucine-rich repeat domain-containing protein</fullName>
    </recommendedName>
</protein>
<keyword evidence="3" id="KW-1185">Reference proteome</keyword>
<dbReference type="OrthoDB" id="5130616at2759"/>
<reference evidence="2 3" key="1">
    <citation type="submission" date="2019-04" db="EMBL/GenBank/DDBJ databases">
        <title>Friends and foes A comparative genomics study of 23 Aspergillus species from section Flavi.</title>
        <authorList>
            <consortium name="DOE Joint Genome Institute"/>
            <person name="Kjaerbolling I."/>
            <person name="Vesth T."/>
            <person name="Frisvad J.C."/>
            <person name="Nybo J.L."/>
            <person name="Theobald S."/>
            <person name="Kildgaard S."/>
            <person name="Isbrandt T."/>
            <person name="Kuo A."/>
            <person name="Sato A."/>
            <person name="Lyhne E.K."/>
            <person name="Kogle M.E."/>
            <person name="Wiebenga A."/>
            <person name="Kun R.S."/>
            <person name="Lubbers R.J."/>
            <person name="Makela M.R."/>
            <person name="Barry K."/>
            <person name="Chovatia M."/>
            <person name="Clum A."/>
            <person name="Daum C."/>
            <person name="Haridas S."/>
            <person name="He G."/>
            <person name="LaButti K."/>
            <person name="Lipzen A."/>
            <person name="Mondo S."/>
            <person name="Riley R."/>
            <person name="Salamov A."/>
            <person name="Simmons B.A."/>
            <person name="Magnuson J.K."/>
            <person name="Henrissat B."/>
            <person name="Mortensen U.H."/>
            <person name="Larsen T.O."/>
            <person name="Devries R.P."/>
            <person name="Grigoriev I.V."/>
            <person name="Machida M."/>
            <person name="Baker S.E."/>
            <person name="Andersen M.R."/>
        </authorList>
    </citation>
    <scope>NUCLEOTIDE SEQUENCE [LARGE SCALE GENOMIC DNA]</scope>
    <source>
        <strain evidence="2 3">CBS 117626</strain>
    </source>
</reference>